<keyword evidence="3" id="KW-1185">Reference proteome</keyword>
<dbReference type="InterPro" id="IPR012347">
    <property type="entry name" value="Ferritin-like"/>
</dbReference>
<dbReference type="Pfam" id="PF09537">
    <property type="entry name" value="DUF2383"/>
    <property type="match status" value="1"/>
</dbReference>
<sequence length="198" mass="21404">MTDTVTSPKDVDLSALQADLADLLQLENDALPMYTVAISGLRDPALKGRLRAYREDHERHARDLTALIRELGGVPPVMPHLPTGMLKLGVQMAGLPGGDRAILMSFVSNEWQSREKYARYAANPYPPAVAALIGSHAADEAVHYAWATDALRDLGCGEETLAGQATQAFARMHGSIADVVEGIGRASNEVMIRMTRRG</sequence>
<reference evidence="2 3" key="1">
    <citation type="journal article" date="2019" name="Environ. Microbiol.">
        <title>Species interactions and distinct microbial communities in high Arctic permafrost affected cryosols are associated with the CH4 and CO2 gas fluxes.</title>
        <authorList>
            <person name="Altshuler I."/>
            <person name="Hamel J."/>
            <person name="Turney S."/>
            <person name="Magnuson E."/>
            <person name="Levesque R."/>
            <person name="Greer C."/>
            <person name="Whyte L.G."/>
        </authorList>
    </citation>
    <scope>NUCLEOTIDE SEQUENCE [LARGE SCALE GENOMIC DNA]</scope>
    <source>
        <strain evidence="2 3">S9.3B</strain>
    </source>
</reference>
<protein>
    <submittedName>
        <fullName evidence="2">DUF2383 domain-containing protein</fullName>
    </submittedName>
</protein>
<dbReference type="OrthoDB" id="7263558at2"/>
<evidence type="ECO:0000313" key="3">
    <source>
        <dbReference type="Proteomes" id="UP000317078"/>
    </source>
</evidence>
<dbReference type="CDD" id="cd00657">
    <property type="entry name" value="Ferritin_like"/>
    <property type="match status" value="1"/>
</dbReference>
<dbReference type="InterPro" id="IPR019052">
    <property type="entry name" value="DUF2383"/>
</dbReference>
<dbReference type="AlphaFoldDB" id="A0A502EN77"/>
<dbReference type="RefSeq" id="WP_140887424.1">
    <property type="nucleotide sequence ID" value="NZ_RCZP01000073.1"/>
</dbReference>
<feature type="domain" description="DUF2383" evidence="1">
    <location>
        <begin position="19"/>
        <end position="79"/>
    </location>
</feature>
<comment type="caution">
    <text evidence="2">The sequence shown here is derived from an EMBL/GenBank/DDBJ whole genome shotgun (WGS) entry which is preliminary data.</text>
</comment>
<evidence type="ECO:0000313" key="2">
    <source>
        <dbReference type="EMBL" id="TPG39198.1"/>
    </source>
</evidence>
<accession>A0A502EN77</accession>
<dbReference type="Gene3D" id="1.20.1260.10">
    <property type="match status" value="1"/>
</dbReference>
<evidence type="ECO:0000259" key="1">
    <source>
        <dbReference type="Pfam" id="PF09537"/>
    </source>
</evidence>
<dbReference type="SUPFAM" id="SSF47240">
    <property type="entry name" value="Ferritin-like"/>
    <property type="match status" value="1"/>
</dbReference>
<dbReference type="InterPro" id="IPR009078">
    <property type="entry name" value="Ferritin-like_SF"/>
</dbReference>
<dbReference type="Proteomes" id="UP000317078">
    <property type="component" value="Unassembled WGS sequence"/>
</dbReference>
<proteinExistence type="predicted"/>
<name>A0A502EN77_9PROT</name>
<organism evidence="2 3">
    <name type="scientific">Muricoccus nepalensis</name>
    <dbReference type="NCBI Taxonomy" id="1854500"/>
    <lineage>
        <taxon>Bacteria</taxon>
        <taxon>Pseudomonadati</taxon>
        <taxon>Pseudomonadota</taxon>
        <taxon>Alphaproteobacteria</taxon>
        <taxon>Acetobacterales</taxon>
        <taxon>Roseomonadaceae</taxon>
        <taxon>Muricoccus</taxon>
    </lineage>
</organism>
<gene>
    <name evidence="2" type="ORF">EAH89_29130</name>
</gene>
<dbReference type="EMBL" id="RCZP01000073">
    <property type="protein sequence ID" value="TPG39198.1"/>
    <property type="molecule type" value="Genomic_DNA"/>
</dbReference>